<dbReference type="PANTHER" id="PTHR34039:SF1">
    <property type="entry name" value="UPF0102 PROTEIN YRAN"/>
    <property type="match status" value="1"/>
</dbReference>
<protein>
    <recommendedName>
        <fullName evidence="2">UPF0102 protein A2928_03670</fullName>
    </recommendedName>
</protein>
<dbReference type="SUPFAM" id="SSF52980">
    <property type="entry name" value="Restriction endonuclease-like"/>
    <property type="match status" value="1"/>
</dbReference>
<evidence type="ECO:0000313" key="3">
    <source>
        <dbReference type="EMBL" id="OHA34703.1"/>
    </source>
</evidence>
<comment type="similarity">
    <text evidence="1 2">Belongs to the UPF0102 family.</text>
</comment>
<dbReference type="GO" id="GO:0003676">
    <property type="term" value="F:nucleic acid binding"/>
    <property type="evidence" value="ECO:0007669"/>
    <property type="project" value="InterPro"/>
</dbReference>
<proteinExistence type="inferred from homology"/>
<dbReference type="InterPro" id="IPR011335">
    <property type="entry name" value="Restrct_endonuc-II-like"/>
</dbReference>
<accession>A0A1G2NF54</accession>
<dbReference type="EMBL" id="MHRX01000008">
    <property type="protein sequence ID" value="OHA34703.1"/>
    <property type="molecule type" value="Genomic_DNA"/>
</dbReference>
<evidence type="ECO:0000313" key="4">
    <source>
        <dbReference type="Proteomes" id="UP000176221"/>
    </source>
</evidence>
<name>A0A1G2NF54_9BACT</name>
<evidence type="ECO:0000256" key="1">
    <source>
        <dbReference type="ARBA" id="ARBA00006738"/>
    </source>
</evidence>
<dbReference type="Gene3D" id="3.40.1350.10">
    <property type="match status" value="1"/>
</dbReference>
<dbReference type="HAMAP" id="MF_00048">
    <property type="entry name" value="UPF0102"/>
    <property type="match status" value="1"/>
</dbReference>
<sequence>MKHISPETPPLERKMVGKIGEDIACRYLKERGYRIINRNYSKKWGEIDVICEKEGKLTFVEVKTVTHEINSSADLGYRAEENMHPWKIKRLSRTIQSYLAEKYRVNEPNWALMGLTVLLDVDKKTAKVEILRDLVL</sequence>
<dbReference type="Proteomes" id="UP000176221">
    <property type="component" value="Unassembled WGS sequence"/>
</dbReference>
<dbReference type="InterPro" id="IPR003509">
    <property type="entry name" value="UPF0102_YraN-like"/>
</dbReference>
<dbReference type="InterPro" id="IPR011856">
    <property type="entry name" value="tRNA_endonuc-like_dom_sf"/>
</dbReference>
<comment type="caution">
    <text evidence="3">The sequence shown here is derived from an EMBL/GenBank/DDBJ whole genome shotgun (WGS) entry which is preliminary data.</text>
</comment>
<gene>
    <name evidence="3" type="ORF">A2928_03670</name>
</gene>
<dbReference type="PANTHER" id="PTHR34039">
    <property type="entry name" value="UPF0102 PROTEIN YRAN"/>
    <property type="match status" value="1"/>
</dbReference>
<evidence type="ECO:0000256" key="2">
    <source>
        <dbReference type="HAMAP-Rule" id="MF_00048"/>
    </source>
</evidence>
<reference evidence="3 4" key="1">
    <citation type="journal article" date="2016" name="Nat. Commun.">
        <title>Thousands of microbial genomes shed light on interconnected biogeochemical processes in an aquifer system.</title>
        <authorList>
            <person name="Anantharaman K."/>
            <person name="Brown C.T."/>
            <person name="Hug L.A."/>
            <person name="Sharon I."/>
            <person name="Castelle C.J."/>
            <person name="Probst A.J."/>
            <person name="Thomas B.C."/>
            <person name="Singh A."/>
            <person name="Wilkins M.J."/>
            <person name="Karaoz U."/>
            <person name="Brodie E.L."/>
            <person name="Williams K.H."/>
            <person name="Hubbard S.S."/>
            <person name="Banfield J.F."/>
        </authorList>
    </citation>
    <scope>NUCLEOTIDE SEQUENCE [LARGE SCALE GENOMIC DNA]</scope>
</reference>
<dbReference type="Pfam" id="PF02021">
    <property type="entry name" value="UPF0102"/>
    <property type="match status" value="1"/>
</dbReference>
<dbReference type="AlphaFoldDB" id="A0A1G2NF54"/>
<organism evidence="3 4">
    <name type="scientific">Candidatus Taylorbacteria bacterium RIFCSPLOWO2_01_FULL_45_15b</name>
    <dbReference type="NCBI Taxonomy" id="1802319"/>
    <lineage>
        <taxon>Bacteria</taxon>
        <taxon>Candidatus Tayloriibacteriota</taxon>
    </lineage>
</organism>